<dbReference type="PANTHER" id="PTHR38926:SF13">
    <property type="entry name" value="F-BOX DOMAIN CONTAINING PROTEIN, EXPRESSED"/>
    <property type="match status" value="1"/>
</dbReference>
<dbReference type="InterPro" id="IPR036047">
    <property type="entry name" value="F-box-like_dom_sf"/>
</dbReference>
<dbReference type="InterPro" id="IPR001810">
    <property type="entry name" value="F-box_dom"/>
</dbReference>
<evidence type="ECO:0000313" key="4">
    <source>
        <dbReference type="Proteomes" id="UP001153076"/>
    </source>
</evidence>
<feature type="region of interest" description="Disordered" evidence="1">
    <location>
        <begin position="1"/>
        <end position="21"/>
    </location>
</feature>
<dbReference type="Gene3D" id="1.20.1280.50">
    <property type="match status" value="2"/>
</dbReference>
<organism evidence="3 4">
    <name type="scientific">Carnegiea gigantea</name>
    <dbReference type="NCBI Taxonomy" id="171969"/>
    <lineage>
        <taxon>Eukaryota</taxon>
        <taxon>Viridiplantae</taxon>
        <taxon>Streptophyta</taxon>
        <taxon>Embryophyta</taxon>
        <taxon>Tracheophyta</taxon>
        <taxon>Spermatophyta</taxon>
        <taxon>Magnoliopsida</taxon>
        <taxon>eudicotyledons</taxon>
        <taxon>Gunneridae</taxon>
        <taxon>Pentapetalae</taxon>
        <taxon>Caryophyllales</taxon>
        <taxon>Cactineae</taxon>
        <taxon>Cactaceae</taxon>
        <taxon>Cactoideae</taxon>
        <taxon>Echinocereeae</taxon>
        <taxon>Carnegiea</taxon>
    </lineage>
</organism>
<accession>A0A9Q1L2G6</accession>
<dbReference type="EMBL" id="JAKOGI010000001">
    <property type="protein sequence ID" value="KAJ8453279.1"/>
    <property type="molecule type" value="Genomic_DNA"/>
</dbReference>
<dbReference type="PROSITE" id="PS50181">
    <property type="entry name" value="FBOX"/>
    <property type="match status" value="2"/>
</dbReference>
<feature type="domain" description="F-box" evidence="2">
    <location>
        <begin position="85"/>
        <end position="131"/>
    </location>
</feature>
<dbReference type="InterPro" id="IPR032675">
    <property type="entry name" value="LRR_dom_sf"/>
</dbReference>
<sequence>MSYVQRSWTPPPPPPPPPPPTNLQHALKDQADIKIGAKLMSGNNKIIIGKRRKVANDTIVEKHMLKAAVWGVHPVQKCSSLCGSGRHWANLDANMLEEILSRVPIHDLLNATFVCQSWKDVCCNMLFWRHDVLDLSATSVGFHPNLCPMELLPLAESRRLPGLLGEPQSEEQYNQIAKSLSRLLQLALEDDSLQNWGFSIHTVILPYDFEILDCHLHYIAERTPSIKHLMLLNIRRITVNGFGLAIRNWWCLKEIHLGSMDGRKCACFLLLLGLISAFAPKRDETLAKWIVKNLPMVKKIVFDSCWILPCVLKGFFLYGKNVKELYFSKCGLPVDANLGYLLNQIYDPDRLVVNFALSWTECNQGYPSWHPVFTSNDDTSANRVKAWLREEVRCPPRPIITAKRRKVANDTIVEKHMLKAAVWGVHPVQWCSSLCGSGRDWADLDPNLLEEILSRVPINDLLNATFVCQSWKDVCCNMLFWRHEPQSEEQYNKIAKSLSRLLQLALEDDSLPNWSFSINTIILPTLSIKQLMLLNIRRITIAGFGLAICNWWHLKEIHVGSMDRRKCTYLLLLVGINCQELEFLHLH</sequence>
<evidence type="ECO:0000313" key="3">
    <source>
        <dbReference type="EMBL" id="KAJ8453279.1"/>
    </source>
</evidence>
<feature type="domain" description="F-box" evidence="2">
    <location>
        <begin position="438"/>
        <end position="484"/>
    </location>
</feature>
<dbReference type="OrthoDB" id="1929062at2759"/>
<protein>
    <recommendedName>
        <fullName evidence="2">F-box domain-containing protein</fullName>
    </recommendedName>
</protein>
<dbReference type="AlphaFoldDB" id="A0A9Q1L2G6"/>
<reference evidence="3" key="1">
    <citation type="submission" date="2022-04" db="EMBL/GenBank/DDBJ databases">
        <title>Carnegiea gigantea Genome sequencing and assembly v2.</title>
        <authorList>
            <person name="Copetti D."/>
            <person name="Sanderson M.J."/>
            <person name="Burquez A."/>
            <person name="Wojciechowski M.F."/>
        </authorList>
    </citation>
    <scope>NUCLEOTIDE SEQUENCE</scope>
    <source>
        <strain evidence="3">SGP5-SGP5p</strain>
        <tissue evidence="3">Aerial part</tissue>
    </source>
</reference>
<evidence type="ECO:0000259" key="2">
    <source>
        <dbReference type="PROSITE" id="PS50181"/>
    </source>
</evidence>
<comment type="caution">
    <text evidence="3">The sequence shown here is derived from an EMBL/GenBank/DDBJ whole genome shotgun (WGS) entry which is preliminary data.</text>
</comment>
<proteinExistence type="predicted"/>
<evidence type="ECO:0000256" key="1">
    <source>
        <dbReference type="SAM" id="MobiDB-lite"/>
    </source>
</evidence>
<keyword evidence="4" id="KW-1185">Reference proteome</keyword>
<gene>
    <name evidence="3" type="ORF">Cgig2_008163</name>
</gene>
<name>A0A9Q1L2G6_9CARY</name>
<dbReference type="Proteomes" id="UP001153076">
    <property type="component" value="Unassembled WGS sequence"/>
</dbReference>
<dbReference type="Pfam" id="PF00646">
    <property type="entry name" value="F-box"/>
    <property type="match status" value="2"/>
</dbReference>
<dbReference type="Gene3D" id="3.80.10.10">
    <property type="entry name" value="Ribonuclease Inhibitor"/>
    <property type="match status" value="1"/>
</dbReference>
<dbReference type="SUPFAM" id="SSF81383">
    <property type="entry name" value="F-box domain"/>
    <property type="match status" value="2"/>
</dbReference>
<feature type="compositionally biased region" description="Pro residues" evidence="1">
    <location>
        <begin position="9"/>
        <end position="21"/>
    </location>
</feature>
<dbReference type="SMART" id="SM00256">
    <property type="entry name" value="FBOX"/>
    <property type="match status" value="2"/>
</dbReference>
<dbReference type="PANTHER" id="PTHR38926">
    <property type="entry name" value="F-BOX DOMAIN CONTAINING PROTEIN, EXPRESSED"/>
    <property type="match status" value="1"/>
</dbReference>